<dbReference type="InterPro" id="IPR011055">
    <property type="entry name" value="Dup_hybrid_motif"/>
</dbReference>
<dbReference type="InterPro" id="IPR016047">
    <property type="entry name" value="M23ase_b-sheet_dom"/>
</dbReference>
<dbReference type="RefSeq" id="WP_345379992.1">
    <property type="nucleotide sequence ID" value="NZ_BAABHQ010000002.1"/>
</dbReference>
<feature type="region of interest" description="Disordered" evidence="1">
    <location>
        <begin position="1"/>
        <end position="162"/>
    </location>
</feature>
<dbReference type="Pfam" id="PF01551">
    <property type="entry name" value="Peptidase_M23"/>
    <property type="match status" value="1"/>
</dbReference>
<proteinExistence type="predicted"/>
<feature type="domain" description="M23ase beta-sheet core" evidence="2">
    <location>
        <begin position="296"/>
        <end position="391"/>
    </location>
</feature>
<feature type="compositionally biased region" description="Pro residues" evidence="1">
    <location>
        <begin position="1"/>
        <end position="11"/>
    </location>
</feature>
<feature type="compositionally biased region" description="Low complexity" evidence="1">
    <location>
        <begin position="230"/>
        <end position="246"/>
    </location>
</feature>
<dbReference type="Gene3D" id="2.70.70.10">
    <property type="entry name" value="Glucose Permease (Domain IIA)"/>
    <property type="match status" value="1"/>
</dbReference>
<accession>A0ABP9E7Q1</accession>
<feature type="compositionally biased region" description="Pro residues" evidence="1">
    <location>
        <begin position="84"/>
        <end position="94"/>
    </location>
</feature>
<feature type="compositionally biased region" description="Pro residues" evidence="1">
    <location>
        <begin position="146"/>
        <end position="157"/>
    </location>
</feature>
<dbReference type="InterPro" id="IPR050570">
    <property type="entry name" value="Cell_wall_metabolism_enzyme"/>
</dbReference>
<dbReference type="PANTHER" id="PTHR21666:SF270">
    <property type="entry name" value="MUREIN HYDROLASE ACTIVATOR ENVC"/>
    <property type="match status" value="1"/>
</dbReference>
<name>A0ABP9E7Q1_9PSEU</name>
<reference evidence="4" key="1">
    <citation type="journal article" date="2019" name="Int. J. Syst. Evol. Microbiol.">
        <title>The Global Catalogue of Microorganisms (GCM) 10K type strain sequencing project: providing services to taxonomists for standard genome sequencing and annotation.</title>
        <authorList>
            <consortium name="The Broad Institute Genomics Platform"/>
            <consortium name="The Broad Institute Genome Sequencing Center for Infectious Disease"/>
            <person name="Wu L."/>
            <person name="Ma J."/>
        </authorList>
    </citation>
    <scope>NUCLEOTIDE SEQUENCE [LARGE SCALE GENOMIC DNA]</scope>
    <source>
        <strain evidence="4">JCM 17983</strain>
    </source>
</reference>
<feature type="compositionally biased region" description="Basic and acidic residues" evidence="1">
    <location>
        <begin position="106"/>
        <end position="131"/>
    </location>
</feature>
<dbReference type="Proteomes" id="UP001500457">
    <property type="component" value="Unassembled WGS sequence"/>
</dbReference>
<organism evidence="3 4">
    <name type="scientific">Actinomycetospora straminea</name>
    <dbReference type="NCBI Taxonomy" id="663607"/>
    <lineage>
        <taxon>Bacteria</taxon>
        <taxon>Bacillati</taxon>
        <taxon>Actinomycetota</taxon>
        <taxon>Actinomycetes</taxon>
        <taxon>Pseudonocardiales</taxon>
        <taxon>Pseudonocardiaceae</taxon>
        <taxon>Actinomycetospora</taxon>
    </lineage>
</organism>
<dbReference type="SUPFAM" id="SSF51261">
    <property type="entry name" value="Duplicated hybrid motif"/>
    <property type="match status" value="1"/>
</dbReference>
<comment type="caution">
    <text evidence="3">The sequence shown here is derived from an EMBL/GenBank/DDBJ whole genome shotgun (WGS) entry which is preliminary data.</text>
</comment>
<protein>
    <recommendedName>
        <fullName evidence="2">M23ase beta-sheet core domain-containing protein</fullName>
    </recommendedName>
</protein>
<feature type="region of interest" description="Disordered" evidence="1">
    <location>
        <begin position="201"/>
        <end position="258"/>
    </location>
</feature>
<dbReference type="PANTHER" id="PTHR21666">
    <property type="entry name" value="PEPTIDASE-RELATED"/>
    <property type="match status" value="1"/>
</dbReference>
<dbReference type="CDD" id="cd12797">
    <property type="entry name" value="M23_peptidase"/>
    <property type="match status" value="1"/>
</dbReference>
<dbReference type="EMBL" id="BAABHQ010000002">
    <property type="protein sequence ID" value="GAA4865537.1"/>
    <property type="molecule type" value="Genomic_DNA"/>
</dbReference>
<feature type="compositionally biased region" description="Polar residues" evidence="1">
    <location>
        <begin position="205"/>
        <end position="216"/>
    </location>
</feature>
<feature type="compositionally biased region" description="Gly residues" evidence="1">
    <location>
        <begin position="42"/>
        <end position="52"/>
    </location>
</feature>
<evidence type="ECO:0000259" key="2">
    <source>
        <dbReference type="Pfam" id="PF01551"/>
    </source>
</evidence>
<evidence type="ECO:0000313" key="3">
    <source>
        <dbReference type="EMBL" id="GAA4865537.1"/>
    </source>
</evidence>
<evidence type="ECO:0000256" key="1">
    <source>
        <dbReference type="SAM" id="MobiDB-lite"/>
    </source>
</evidence>
<keyword evidence="4" id="KW-1185">Reference proteome</keyword>
<evidence type="ECO:0000313" key="4">
    <source>
        <dbReference type="Proteomes" id="UP001500457"/>
    </source>
</evidence>
<gene>
    <name evidence="3" type="ORF">GCM10023203_12040</name>
</gene>
<sequence>MANSSPRPPSAPLFGSLGLTPALAGGFGGGPAGPRFPDLSGLGAGLPGLGARGGRRGGDAAGFVSGTGRAPEVPARPVGLRPGPVAPAPAPQRPAGPTTGGHPRPAYRDLPREETLRELPRDHRDPRDHRTPRPPQGGPRRRDLDPGPPPRPAPPAGLGPSPLRGRLAVAAVAAGALATAGHSLAGLDALSDAPTTAELALASDRATTSDVSSSRATGLDAATSGVLPVTSPAATASTGSADTATADEGHQVGSLSKAADRAAAAARAAAEAARPDYVRPAEGRFTSGFGARWGSSHRGIDIAGPIGTPIVSVADGTVVESGPASGFGMWVKVELDDGTINVYGHVNRSYVEEGQRVRAGEEIAEIGNRGRSTGPHLHFEVWEDGSRKVNPLPWLAERGISLGSPQD</sequence>